<dbReference type="EMBL" id="QTUA01000001">
    <property type="protein sequence ID" value="REF32134.1"/>
    <property type="molecule type" value="Genomic_DNA"/>
</dbReference>
<evidence type="ECO:0000256" key="1">
    <source>
        <dbReference type="ARBA" id="ARBA00001823"/>
    </source>
</evidence>
<keyword evidence="5 6" id="KW-0067">ATP-binding</keyword>
<dbReference type="SUPFAM" id="SSF52540">
    <property type="entry name" value="P-loop containing nucleoside triphosphate hydrolases"/>
    <property type="match status" value="1"/>
</dbReference>
<comment type="similarity">
    <text evidence="6">Belongs to the APS kinase family.</text>
</comment>
<sequence>MPQQIRLDAAALDELMLVRDGFASLAQVDLPPFADGDEVVDLEGAVVGRFAGGEFDWETEDSRPFAGLYSAPRPAGRKVAVWVDQPSSAASFAPQDAVLLVPTTPSHQLGHRAAGCLRSALSAAEVRPDLSVVAVPVTADSPHRALVEQQLGITSSTSISEHESHAPTGVFVLLSGLSGSGKSTIARALREELVRTGSTVTLLDGDQVRRELSAGLGFSPADRDTNIRRIGWVGAEIVAHGGVVVACPIAPYDATRRAVREMVTSAGGRMVLVHVATSLEECERRDRKGLYAKARAGEIPDFTGISAPYETPADAELVIDTAQVPVADAVAQIVALIQPSGPQSTAWTGLSAGATLATSGASLEVDSETEPAR</sequence>
<dbReference type="GO" id="GO:0010134">
    <property type="term" value="P:sulfate assimilation via adenylyl sulfate reduction"/>
    <property type="evidence" value="ECO:0007669"/>
    <property type="project" value="TreeGrafter"/>
</dbReference>
<dbReference type="GO" id="GO:0070814">
    <property type="term" value="P:hydrogen sulfide biosynthetic process"/>
    <property type="evidence" value="ECO:0007669"/>
    <property type="project" value="UniProtKB-UniPathway"/>
</dbReference>
<comment type="catalytic activity">
    <reaction evidence="1 6">
        <text>adenosine 5'-phosphosulfate + ATP = 3'-phosphoadenylyl sulfate + ADP + H(+)</text>
        <dbReference type="Rhea" id="RHEA:24152"/>
        <dbReference type="ChEBI" id="CHEBI:15378"/>
        <dbReference type="ChEBI" id="CHEBI:30616"/>
        <dbReference type="ChEBI" id="CHEBI:58243"/>
        <dbReference type="ChEBI" id="CHEBI:58339"/>
        <dbReference type="ChEBI" id="CHEBI:456216"/>
        <dbReference type="EC" id="2.7.1.25"/>
    </reaction>
</comment>
<organism evidence="8 9">
    <name type="scientific">Calidifontibacter indicus</name>
    <dbReference type="NCBI Taxonomy" id="419650"/>
    <lineage>
        <taxon>Bacteria</taxon>
        <taxon>Bacillati</taxon>
        <taxon>Actinomycetota</taxon>
        <taxon>Actinomycetes</taxon>
        <taxon>Micrococcales</taxon>
        <taxon>Dermacoccaceae</taxon>
        <taxon>Calidifontibacter</taxon>
    </lineage>
</organism>
<dbReference type="InterPro" id="IPR050512">
    <property type="entry name" value="Sulf_AdTrans/APS_kinase"/>
</dbReference>
<evidence type="ECO:0000313" key="8">
    <source>
        <dbReference type="EMBL" id="REF32134.1"/>
    </source>
</evidence>
<dbReference type="UniPathway" id="UPA00140">
    <property type="reaction ID" value="UER00205"/>
</dbReference>
<evidence type="ECO:0000256" key="6">
    <source>
        <dbReference type="RuleBase" id="RU004347"/>
    </source>
</evidence>
<evidence type="ECO:0000256" key="4">
    <source>
        <dbReference type="ARBA" id="ARBA00022741"/>
    </source>
</evidence>
<proteinExistence type="inferred from homology"/>
<dbReference type="InterPro" id="IPR027417">
    <property type="entry name" value="P-loop_NTPase"/>
</dbReference>
<evidence type="ECO:0000256" key="5">
    <source>
        <dbReference type="ARBA" id="ARBA00022840"/>
    </source>
</evidence>
<accession>A0A3D9V1T6</accession>
<dbReference type="GO" id="GO:0019379">
    <property type="term" value="P:sulfate assimilation, phosphoadenylyl sulfate reduction by phosphoadenylyl-sulfate reductase (thioredoxin)"/>
    <property type="evidence" value="ECO:0007669"/>
    <property type="project" value="TreeGrafter"/>
</dbReference>
<comment type="pathway">
    <text evidence="6">Sulfur metabolism; hydrogen sulfide biosynthesis; sulfite from sulfate: step 2/3.</text>
</comment>
<dbReference type="PANTHER" id="PTHR42700">
    <property type="entry name" value="SULFATE ADENYLYLTRANSFERASE"/>
    <property type="match status" value="1"/>
</dbReference>
<dbReference type="CDD" id="cd02027">
    <property type="entry name" value="APSK"/>
    <property type="match status" value="1"/>
</dbReference>
<dbReference type="NCBIfam" id="NF003013">
    <property type="entry name" value="PRK03846.1"/>
    <property type="match status" value="1"/>
</dbReference>
<evidence type="ECO:0000259" key="7">
    <source>
        <dbReference type="Pfam" id="PF01583"/>
    </source>
</evidence>
<evidence type="ECO:0000256" key="2">
    <source>
        <dbReference type="ARBA" id="ARBA00012121"/>
    </source>
</evidence>
<dbReference type="NCBIfam" id="TIGR00455">
    <property type="entry name" value="apsK"/>
    <property type="match status" value="1"/>
</dbReference>
<dbReference type="PANTHER" id="PTHR42700:SF1">
    <property type="entry name" value="SULFATE ADENYLYLTRANSFERASE"/>
    <property type="match status" value="1"/>
</dbReference>
<dbReference type="Gene3D" id="3.40.50.300">
    <property type="entry name" value="P-loop containing nucleotide triphosphate hydrolases"/>
    <property type="match status" value="1"/>
</dbReference>
<keyword evidence="3 6" id="KW-0808">Transferase</keyword>
<comment type="function">
    <text evidence="6">Catalyzes the synthesis of activated sulfate.</text>
</comment>
<dbReference type="AlphaFoldDB" id="A0A3D9V1T6"/>
<gene>
    <name evidence="8" type="ORF">DFJ65_3230</name>
</gene>
<reference evidence="8 9" key="1">
    <citation type="submission" date="2018-08" db="EMBL/GenBank/DDBJ databases">
        <title>Sequencing the genomes of 1000 actinobacteria strains.</title>
        <authorList>
            <person name="Klenk H.-P."/>
        </authorList>
    </citation>
    <scope>NUCLEOTIDE SEQUENCE [LARGE SCALE GENOMIC DNA]</scope>
    <source>
        <strain evidence="8 9">DSM 22967</strain>
    </source>
</reference>
<keyword evidence="6 8" id="KW-0418">Kinase</keyword>
<comment type="caution">
    <text evidence="8">The sequence shown here is derived from an EMBL/GenBank/DDBJ whole genome shotgun (WGS) entry which is preliminary data.</text>
</comment>
<dbReference type="InterPro" id="IPR059117">
    <property type="entry name" value="APS_kinase_dom"/>
</dbReference>
<dbReference type="GO" id="GO:0004781">
    <property type="term" value="F:sulfate adenylyltransferase (ATP) activity"/>
    <property type="evidence" value="ECO:0007669"/>
    <property type="project" value="TreeGrafter"/>
</dbReference>
<keyword evidence="9" id="KW-1185">Reference proteome</keyword>
<evidence type="ECO:0000256" key="3">
    <source>
        <dbReference type="ARBA" id="ARBA00022679"/>
    </source>
</evidence>
<feature type="domain" description="APS kinase" evidence="7">
    <location>
        <begin position="169"/>
        <end position="320"/>
    </location>
</feature>
<dbReference type="EC" id="2.7.1.25" evidence="2 6"/>
<dbReference type="Pfam" id="PF01583">
    <property type="entry name" value="APS_kinase"/>
    <property type="match status" value="1"/>
</dbReference>
<name>A0A3D9V1T6_9MICO</name>
<dbReference type="InterPro" id="IPR002891">
    <property type="entry name" value="APS"/>
</dbReference>
<dbReference type="Proteomes" id="UP000256253">
    <property type="component" value="Unassembled WGS sequence"/>
</dbReference>
<dbReference type="GO" id="GO:0005737">
    <property type="term" value="C:cytoplasm"/>
    <property type="evidence" value="ECO:0007669"/>
    <property type="project" value="TreeGrafter"/>
</dbReference>
<keyword evidence="4 6" id="KW-0547">Nucleotide-binding</keyword>
<dbReference type="RefSeq" id="WP_245950331.1">
    <property type="nucleotide sequence ID" value="NZ_QTUA01000001.1"/>
</dbReference>
<protein>
    <recommendedName>
        <fullName evidence="2 6">Adenylyl-sulfate kinase</fullName>
        <ecNumber evidence="2 6">2.7.1.25</ecNumber>
    </recommendedName>
</protein>
<dbReference type="GO" id="GO:0004020">
    <property type="term" value="F:adenylylsulfate kinase activity"/>
    <property type="evidence" value="ECO:0007669"/>
    <property type="project" value="UniProtKB-EC"/>
</dbReference>
<evidence type="ECO:0000313" key="9">
    <source>
        <dbReference type="Proteomes" id="UP000256253"/>
    </source>
</evidence>
<dbReference type="GO" id="GO:0005524">
    <property type="term" value="F:ATP binding"/>
    <property type="evidence" value="ECO:0007669"/>
    <property type="project" value="UniProtKB-KW"/>
</dbReference>